<dbReference type="RefSeq" id="XP_065660096.1">
    <property type="nucleotide sequence ID" value="XM_065804024.1"/>
</dbReference>
<dbReference type="InterPro" id="IPR012337">
    <property type="entry name" value="RNaseH-like_sf"/>
</dbReference>
<evidence type="ECO:0000259" key="1">
    <source>
        <dbReference type="Pfam" id="PF05699"/>
    </source>
</evidence>
<evidence type="ECO:0000313" key="3">
    <source>
        <dbReference type="RefSeq" id="XP_065660096.1"/>
    </source>
</evidence>
<accession>A0ABM4CEI4</accession>
<dbReference type="Proteomes" id="UP001652625">
    <property type="component" value="Chromosome 08"/>
</dbReference>
<organism evidence="2 3">
    <name type="scientific">Hydra vulgaris</name>
    <name type="common">Hydra</name>
    <name type="synonym">Hydra attenuata</name>
    <dbReference type="NCBI Taxonomy" id="6087"/>
    <lineage>
        <taxon>Eukaryota</taxon>
        <taxon>Metazoa</taxon>
        <taxon>Cnidaria</taxon>
        <taxon>Hydrozoa</taxon>
        <taxon>Hydroidolina</taxon>
        <taxon>Anthoathecata</taxon>
        <taxon>Aplanulata</taxon>
        <taxon>Hydridae</taxon>
        <taxon>Hydra</taxon>
    </lineage>
</organism>
<feature type="domain" description="HAT C-terminal dimerisation" evidence="1">
    <location>
        <begin position="204"/>
        <end position="250"/>
    </location>
</feature>
<protein>
    <submittedName>
        <fullName evidence="3">Uncharacterized protein LOC136084015</fullName>
    </submittedName>
</protein>
<dbReference type="SUPFAM" id="SSF53098">
    <property type="entry name" value="Ribonuclease H-like"/>
    <property type="match status" value="1"/>
</dbReference>
<dbReference type="Pfam" id="PF05699">
    <property type="entry name" value="Dimer_Tnp_hAT"/>
    <property type="match status" value="1"/>
</dbReference>
<proteinExistence type="predicted"/>
<dbReference type="InterPro" id="IPR008906">
    <property type="entry name" value="HATC_C_dom"/>
</dbReference>
<keyword evidence="2" id="KW-1185">Reference proteome</keyword>
<sequence length="259" mass="30406">MPQLPNDTRWNSQVDCLKTYIKNYNHYLDIIEKHEGDIKHNIKKIIDNAGIFREVKNLLIQLEKCEIALDKLQSDSTSLSDACEVWLSLLKDEDLKPYYMEIKLKFDEAMEPFHFLANLTDIKYQGKSLSIEQEAAAEAWLSDRHNEYVAGYYDFRLKVTTTFPPHMFNDNFISTISSERWWGTIDLKQRLHQKSLPLPEGFAKFFQSLHSCPACTGSIERVFSTFGIVWSKLRNRLGSDRAEKLVQIYRHLRGEEFDW</sequence>
<reference evidence="3" key="1">
    <citation type="submission" date="2025-08" db="UniProtKB">
        <authorList>
            <consortium name="RefSeq"/>
        </authorList>
    </citation>
    <scope>IDENTIFICATION</scope>
</reference>
<name>A0ABM4CEI4_HYDVU</name>
<gene>
    <name evidence="3" type="primary">LOC136084015</name>
</gene>
<evidence type="ECO:0000313" key="2">
    <source>
        <dbReference type="Proteomes" id="UP001652625"/>
    </source>
</evidence>
<dbReference type="GeneID" id="136084015"/>